<dbReference type="Proteomes" id="UP000476934">
    <property type="component" value="Unassembled WGS sequence"/>
</dbReference>
<comment type="similarity">
    <text evidence="1">Belongs to the peptidase S8 family.</text>
</comment>
<dbReference type="AlphaFoldDB" id="A0A0A6VDV2"/>
<evidence type="ECO:0000313" key="6">
    <source>
        <dbReference type="Proteomes" id="UP000030588"/>
    </source>
</evidence>
<evidence type="ECO:0000313" key="5">
    <source>
        <dbReference type="EMBL" id="NEY19497.1"/>
    </source>
</evidence>
<reference evidence="4 6" key="1">
    <citation type="submission" date="2014-10" db="EMBL/GenBank/DDBJ databases">
        <title>Draft genome of phytase producing Bacillus ginsengihumi strain M2.11.</title>
        <authorList>
            <person name="Toymentseva A."/>
            <person name="Boulygina E.A."/>
            <person name="Kazakov S.V."/>
            <person name="Kayumov I."/>
            <person name="Suleimanova A.D."/>
            <person name="Mardanova A.M."/>
            <person name="Maria S.N."/>
            <person name="Sergey M.Y."/>
            <person name="Sharipova M.R."/>
        </authorList>
    </citation>
    <scope>NUCLEOTIDE SEQUENCE [LARGE SCALE GENOMIC DNA]</scope>
    <source>
        <strain evidence="4 6">M2.11</strain>
    </source>
</reference>
<dbReference type="EMBL" id="JAAIWK010000006">
    <property type="protein sequence ID" value="NEY19497.1"/>
    <property type="molecule type" value="Genomic_DNA"/>
</dbReference>
<dbReference type="PANTHER" id="PTHR14218:SF15">
    <property type="entry name" value="TRIPEPTIDYL-PEPTIDASE 1"/>
    <property type="match status" value="1"/>
</dbReference>
<dbReference type="InterPro" id="IPR036852">
    <property type="entry name" value="Peptidase_S8/S53_dom_sf"/>
</dbReference>
<reference evidence="5 7" key="3">
    <citation type="submission" date="2020-03" db="EMBL/GenBank/DDBJ databases">
        <title>Bacillus aquiflavi sp. nov., isolated from yellow water of strong flavor Chinese baijiu in Yibin region of China.</title>
        <authorList>
            <person name="Xie J."/>
        </authorList>
    </citation>
    <scope>NUCLEOTIDE SEQUENCE [LARGE SCALE GENOMIC DNA]</scope>
    <source>
        <strain evidence="5 7">Gsoil 114</strain>
    </source>
</reference>
<dbReference type="GO" id="GO:0008240">
    <property type="term" value="F:tripeptidyl-peptidase activity"/>
    <property type="evidence" value="ECO:0007669"/>
    <property type="project" value="TreeGrafter"/>
</dbReference>
<comment type="caution">
    <text evidence="1">Lacks conserved residue(s) required for the propagation of feature annotation.</text>
</comment>
<feature type="chain" id="PRO_5044540673" evidence="2">
    <location>
        <begin position="32"/>
        <end position="397"/>
    </location>
</feature>
<evidence type="ECO:0000259" key="3">
    <source>
        <dbReference type="PROSITE" id="PS51695"/>
    </source>
</evidence>
<name>A0A0A6VDV2_9BACI</name>
<dbReference type="CDD" id="cd04056">
    <property type="entry name" value="Peptidases_S53"/>
    <property type="match status" value="1"/>
</dbReference>
<reference evidence="5 7" key="2">
    <citation type="submission" date="2020-02" db="EMBL/GenBank/DDBJ databases">
        <authorList>
            <person name="Feng H."/>
        </authorList>
    </citation>
    <scope>NUCLEOTIDE SEQUENCE [LARGE SCALE GENOMIC DNA]</scope>
    <source>
        <strain evidence="5 7">Gsoil 114</strain>
    </source>
</reference>
<gene>
    <name evidence="5" type="ORF">G4D61_05880</name>
    <name evidence="4" type="ORF">NG54_13805</name>
</gene>
<dbReference type="PANTHER" id="PTHR14218">
    <property type="entry name" value="PROTEASE S8 TRIPEPTIDYL PEPTIDASE I CLN2"/>
    <property type="match status" value="1"/>
</dbReference>
<proteinExistence type="inferred from homology"/>
<protein>
    <submittedName>
        <fullName evidence="4">Peptidase S8 and S53 subtilisin kexin sedolisin</fullName>
    </submittedName>
</protein>
<dbReference type="GO" id="GO:0006508">
    <property type="term" value="P:proteolysis"/>
    <property type="evidence" value="ECO:0007669"/>
    <property type="project" value="InterPro"/>
</dbReference>
<evidence type="ECO:0000313" key="4">
    <source>
        <dbReference type="EMBL" id="KHD84724.1"/>
    </source>
</evidence>
<evidence type="ECO:0000256" key="2">
    <source>
        <dbReference type="SAM" id="SignalP"/>
    </source>
</evidence>
<sequence>MHDFMKKIAYCVAASLIALFGIIGITTSASAKTNTSSAQISNWKAHDPIHAKHISSGIKLFTFASIYSPSQIKQAYGIDKLNKTGAGATIALVEAYGSPTIKNDLKTFNERFDLPNTNINVVYPSGKPKTDGGWALETALDVEWAHALAPKANIMVVSAKSASINDLLKAEDYATNHGATIVSNSWGGSEFSSETSYDNHFNHSGITYLASSGDNGQGSSWPASSPNVVSVGGTTLTVKSTGEYGSETAWSGSGGELSQYEGRPTYQSNWTSILGSKRGIPDVAFDADPNTGVYVYSSTAENGQTGWFQVGGTSFSAPAWGALIALANEGRTQSLSSKDVLKTIYSTAGKTGSKGYKTNFHDIVSGSNGYTANAGYDVVTGIGSPIANKFITTLNDK</sequence>
<dbReference type="RefSeq" id="WP_035348876.1">
    <property type="nucleotide sequence ID" value="NZ_JAAIWK010000006.1"/>
</dbReference>
<dbReference type="PROSITE" id="PS51892">
    <property type="entry name" value="SUBTILASE"/>
    <property type="match status" value="1"/>
</dbReference>
<dbReference type="EMBL" id="JRUN01000045">
    <property type="protein sequence ID" value="KHD84724.1"/>
    <property type="molecule type" value="Genomic_DNA"/>
</dbReference>
<organism evidence="4 6">
    <name type="scientific">Heyndrickxia ginsengihumi</name>
    <dbReference type="NCBI Taxonomy" id="363870"/>
    <lineage>
        <taxon>Bacteria</taxon>
        <taxon>Bacillati</taxon>
        <taxon>Bacillota</taxon>
        <taxon>Bacilli</taxon>
        <taxon>Bacillales</taxon>
        <taxon>Bacillaceae</taxon>
        <taxon>Heyndrickxia</taxon>
    </lineage>
</organism>
<dbReference type="Gene3D" id="3.40.50.200">
    <property type="entry name" value="Peptidase S8/S53 domain"/>
    <property type="match status" value="1"/>
</dbReference>
<dbReference type="Proteomes" id="UP000030588">
    <property type="component" value="Unassembled WGS sequence"/>
</dbReference>
<dbReference type="OrthoDB" id="9002785at2"/>
<evidence type="ECO:0000313" key="7">
    <source>
        <dbReference type="Proteomes" id="UP000476934"/>
    </source>
</evidence>
<dbReference type="InterPro" id="IPR050819">
    <property type="entry name" value="Tripeptidyl-peptidase_I"/>
</dbReference>
<dbReference type="InterPro" id="IPR030400">
    <property type="entry name" value="Sedolisin_dom"/>
</dbReference>
<feature type="domain" description="Peptidase S53" evidence="3">
    <location>
        <begin position="66"/>
        <end position="397"/>
    </location>
</feature>
<dbReference type="STRING" id="363870.NG54_13805"/>
<dbReference type="GO" id="GO:0004252">
    <property type="term" value="F:serine-type endopeptidase activity"/>
    <property type="evidence" value="ECO:0007669"/>
    <property type="project" value="InterPro"/>
</dbReference>
<keyword evidence="2" id="KW-0732">Signal</keyword>
<evidence type="ECO:0000256" key="1">
    <source>
        <dbReference type="PROSITE-ProRule" id="PRU01240"/>
    </source>
</evidence>
<accession>A0A0A6VDV2</accession>
<feature type="signal peptide" evidence="2">
    <location>
        <begin position="1"/>
        <end position="31"/>
    </location>
</feature>
<dbReference type="SUPFAM" id="SSF52743">
    <property type="entry name" value="Subtilisin-like"/>
    <property type="match status" value="1"/>
</dbReference>
<dbReference type="PROSITE" id="PS51695">
    <property type="entry name" value="SEDOLISIN"/>
    <property type="match status" value="1"/>
</dbReference>
<comment type="caution">
    <text evidence="4">The sequence shown here is derived from an EMBL/GenBank/DDBJ whole genome shotgun (WGS) entry which is preliminary data.</text>
</comment>
<keyword evidence="7" id="KW-1185">Reference proteome</keyword>